<organism evidence="1 2">
    <name type="scientific">Rothia kristinae</name>
    <dbReference type="NCBI Taxonomy" id="37923"/>
    <lineage>
        <taxon>Bacteria</taxon>
        <taxon>Bacillati</taxon>
        <taxon>Actinomycetota</taxon>
        <taxon>Actinomycetes</taxon>
        <taxon>Micrococcales</taxon>
        <taxon>Micrococcaceae</taxon>
        <taxon>Rothia</taxon>
    </lineage>
</organism>
<protein>
    <submittedName>
        <fullName evidence="1">Uncharacterized protein</fullName>
    </submittedName>
</protein>
<dbReference type="EMBL" id="LWGZ01000181">
    <property type="protein sequence ID" value="OAX67481.1"/>
    <property type="molecule type" value="Genomic_DNA"/>
</dbReference>
<evidence type="ECO:0000313" key="1">
    <source>
        <dbReference type="EMBL" id="OAX67481.1"/>
    </source>
</evidence>
<name>A0A657IVL0_9MICC</name>
<dbReference type="Proteomes" id="UP000092021">
    <property type="component" value="Unassembled WGS sequence"/>
</dbReference>
<gene>
    <name evidence="1" type="ORF">A5N15_02175</name>
</gene>
<evidence type="ECO:0000313" key="2">
    <source>
        <dbReference type="Proteomes" id="UP000092021"/>
    </source>
</evidence>
<dbReference type="AlphaFoldDB" id="A0A657IVL0"/>
<accession>A0A657IVL0</accession>
<reference evidence="1 2" key="1">
    <citation type="submission" date="2016-04" db="EMBL/GenBank/DDBJ databases">
        <title>Identification of putative biosynthetic pathways for the production of bioactive secondary metabolites by the marine actinomycete Kocuria kristinae RUTW2-3.</title>
        <authorList>
            <person name="Waterworth S.C."/>
            <person name="Walmsley T.A."/>
            <person name="Matongo T."/>
            <person name="Davies-Coleman M.T."/>
            <person name="Dorrington R.A."/>
        </authorList>
    </citation>
    <scope>NUCLEOTIDE SEQUENCE [LARGE SCALE GENOMIC DNA]</scope>
    <source>
        <strain evidence="1 2">RUTW4-5</strain>
    </source>
</reference>
<sequence>MSTALRATSPVLPEPESTWIVWDEPTVQASFALSFPGNGKVAENSPWAFASTVATTASPPMVVLPLSSFTLTFEPEPSWAFHPMPVTVTSAPSRTVFTEVTVAVPSEAFTVCSSAGASDSGEVSVTLVSIL</sequence>
<proteinExistence type="predicted"/>
<comment type="caution">
    <text evidence="1">The sequence shown here is derived from an EMBL/GenBank/DDBJ whole genome shotgun (WGS) entry which is preliminary data.</text>
</comment>